<dbReference type="GO" id="GO:0005524">
    <property type="term" value="F:ATP binding"/>
    <property type="evidence" value="ECO:0007669"/>
    <property type="project" value="UniProtKB-KW"/>
</dbReference>
<dbReference type="GO" id="GO:0009229">
    <property type="term" value="P:thiamine diphosphate biosynthetic process"/>
    <property type="evidence" value="ECO:0007669"/>
    <property type="project" value="InterPro"/>
</dbReference>
<dbReference type="NCBIfam" id="TIGR01378">
    <property type="entry name" value="thi_PPkinase"/>
    <property type="match status" value="1"/>
</dbReference>
<dbReference type="InterPro" id="IPR036371">
    <property type="entry name" value="TPK_B1-bd_sf"/>
</dbReference>
<evidence type="ECO:0000256" key="3">
    <source>
        <dbReference type="ARBA" id="ARBA00022777"/>
    </source>
</evidence>
<reference evidence="6" key="1">
    <citation type="journal article" date="2023" name="Genome Biol. Evol.">
        <title>First Whole Genome Sequence and Flow Cytometry Genome Size Data for the Lichen-Forming Fungus Ramalina farinacea (Ascomycota).</title>
        <authorList>
            <person name="Llewellyn T."/>
            <person name="Mian S."/>
            <person name="Hill R."/>
            <person name="Leitch I.J."/>
            <person name="Gaya E."/>
        </authorList>
    </citation>
    <scope>NUCLEOTIDE SEQUENCE</scope>
    <source>
        <strain evidence="6">LIQ254RAFAR</strain>
    </source>
</reference>
<dbReference type="GO" id="GO:0004788">
    <property type="term" value="F:thiamine diphosphokinase activity"/>
    <property type="evidence" value="ECO:0007669"/>
    <property type="project" value="UniProtKB-EC"/>
</dbReference>
<dbReference type="SUPFAM" id="SSF63862">
    <property type="entry name" value="Thiamin pyrophosphokinase, substrate-binding domain"/>
    <property type="match status" value="1"/>
</dbReference>
<evidence type="ECO:0000256" key="4">
    <source>
        <dbReference type="ARBA" id="ARBA00022840"/>
    </source>
</evidence>
<keyword evidence="2" id="KW-0547">Nucleotide-binding</keyword>
<dbReference type="AlphaFoldDB" id="A0AA43QYD6"/>
<dbReference type="InterPro" id="IPR036759">
    <property type="entry name" value="TPK_catalytic_sf"/>
</dbReference>
<dbReference type="GO" id="GO:0016301">
    <property type="term" value="F:kinase activity"/>
    <property type="evidence" value="ECO:0007669"/>
    <property type="project" value="UniProtKB-KW"/>
</dbReference>
<dbReference type="Pfam" id="PF04265">
    <property type="entry name" value="TPK_B1_binding"/>
    <property type="match status" value="1"/>
</dbReference>
<evidence type="ECO:0000313" key="7">
    <source>
        <dbReference type="Proteomes" id="UP001161017"/>
    </source>
</evidence>
<keyword evidence="4" id="KW-0067">ATP-binding</keyword>
<dbReference type="Proteomes" id="UP001161017">
    <property type="component" value="Unassembled WGS sequence"/>
</dbReference>
<evidence type="ECO:0000256" key="1">
    <source>
        <dbReference type="ARBA" id="ARBA00022679"/>
    </source>
</evidence>
<dbReference type="SMART" id="SM00983">
    <property type="entry name" value="TPK_B1_binding"/>
    <property type="match status" value="1"/>
</dbReference>
<evidence type="ECO:0000259" key="5">
    <source>
        <dbReference type="SMART" id="SM00983"/>
    </source>
</evidence>
<keyword evidence="7" id="KW-1185">Reference proteome</keyword>
<gene>
    <name evidence="6" type="primary">THI80</name>
    <name evidence="6" type="ORF">OHK93_004966</name>
</gene>
<protein>
    <submittedName>
        <fullName evidence="6">Thiamine pyrophosphokinase</fullName>
        <ecNumber evidence="6">2.7.6.2</ecNumber>
    </submittedName>
</protein>
<dbReference type="EC" id="2.7.6.2" evidence="6"/>
<feature type="domain" description="Thiamin pyrophosphokinase thiamin-binding" evidence="5">
    <location>
        <begin position="121"/>
        <end position="188"/>
    </location>
</feature>
<dbReference type="InterPro" id="IPR007373">
    <property type="entry name" value="Thiamin_PyroPKinase_B1-bd"/>
</dbReference>
<dbReference type="InterPro" id="IPR007371">
    <property type="entry name" value="TPK_catalytic"/>
</dbReference>
<evidence type="ECO:0000313" key="6">
    <source>
        <dbReference type="EMBL" id="MDI1493178.1"/>
    </source>
</evidence>
<dbReference type="PANTHER" id="PTHR13622:SF8">
    <property type="entry name" value="THIAMIN PYROPHOSPHOKINASE 1"/>
    <property type="match status" value="1"/>
</dbReference>
<dbReference type="Pfam" id="PF04263">
    <property type="entry name" value="TPK_catalytic"/>
    <property type="match status" value="1"/>
</dbReference>
<dbReference type="CDD" id="cd07995">
    <property type="entry name" value="TPK"/>
    <property type="match status" value="1"/>
</dbReference>
<keyword evidence="1 6" id="KW-0808">Transferase</keyword>
<sequence>MLGKDYRSFDLHLICGDMDSIRPEVLDAFPDARIVRDDDQYSTDLTKTLRLLGCSHESAFRNAASKHESIDVAIFGGLDGRADQALSQLHQLYASSKAKPGGIGDLYLVTASSVIMLLEKGLNRIRTPVASGCFTEMAGIVPLARPATLTTRGFEWNLDNEEMEFGQFISTSNHIIDGEVEVETTEPVIFTLELG</sequence>
<organism evidence="6 7">
    <name type="scientific">Ramalina farinacea</name>
    <dbReference type="NCBI Taxonomy" id="258253"/>
    <lineage>
        <taxon>Eukaryota</taxon>
        <taxon>Fungi</taxon>
        <taxon>Dikarya</taxon>
        <taxon>Ascomycota</taxon>
        <taxon>Pezizomycotina</taxon>
        <taxon>Lecanoromycetes</taxon>
        <taxon>OSLEUM clade</taxon>
        <taxon>Lecanoromycetidae</taxon>
        <taxon>Lecanorales</taxon>
        <taxon>Lecanorineae</taxon>
        <taxon>Ramalinaceae</taxon>
        <taxon>Ramalina</taxon>
    </lineage>
</organism>
<comment type="caution">
    <text evidence="6">The sequence shown here is derived from an EMBL/GenBank/DDBJ whole genome shotgun (WGS) entry which is preliminary data.</text>
</comment>
<accession>A0AA43QYD6</accession>
<name>A0AA43QYD6_9LECA</name>
<dbReference type="GO" id="GO:0006772">
    <property type="term" value="P:thiamine metabolic process"/>
    <property type="evidence" value="ECO:0007669"/>
    <property type="project" value="InterPro"/>
</dbReference>
<dbReference type="PANTHER" id="PTHR13622">
    <property type="entry name" value="THIAMIN PYROPHOSPHOKINASE"/>
    <property type="match status" value="1"/>
</dbReference>
<proteinExistence type="predicted"/>
<evidence type="ECO:0000256" key="2">
    <source>
        <dbReference type="ARBA" id="ARBA00022741"/>
    </source>
</evidence>
<dbReference type="GO" id="GO:0030975">
    <property type="term" value="F:thiamine binding"/>
    <property type="evidence" value="ECO:0007669"/>
    <property type="project" value="InterPro"/>
</dbReference>
<keyword evidence="3" id="KW-0418">Kinase</keyword>
<dbReference type="EMBL" id="JAPUFD010000023">
    <property type="protein sequence ID" value="MDI1493178.1"/>
    <property type="molecule type" value="Genomic_DNA"/>
</dbReference>
<dbReference type="SUPFAM" id="SSF63999">
    <property type="entry name" value="Thiamin pyrophosphokinase, catalytic domain"/>
    <property type="match status" value="1"/>
</dbReference>
<dbReference type="Gene3D" id="3.40.50.10240">
    <property type="entry name" value="Thiamin pyrophosphokinase, catalytic domain"/>
    <property type="match status" value="1"/>
</dbReference>
<dbReference type="InterPro" id="IPR006282">
    <property type="entry name" value="Thi_PPkinase"/>
</dbReference>